<keyword evidence="3" id="KW-1185">Reference proteome</keyword>
<dbReference type="InterPro" id="IPR053134">
    <property type="entry name" value="RNA-dir_DNA_polymerase"/>
</dbReference>
<sequence length="201" mass="23350">MNQLFTIFKSSTNFSKINLHGAYSLLRIKEGDEHLTAFRTNYGSYEYLIMPFGLNNAPTSFQNLVNDIFEDLLDIFVLVYLDNIMIFSSTEEEHIIKQDVIKESRFFSIKGEMLSDLVDQIQKEVWKDKYSKAVLKKLARGELVPDYSLEPQAKLSVLKDRVVIPHNQELHLDILRKHHDSPLASQLGQEKTIKLIKRNFC</sequence>
<protein>
    <recommendedName>
        <fullName evidence="1">Reverse transcriptase domain-containing protein</fullName>
    </recommendedName>
</protein>
<dbReference type="AlphaFoldDB" id="A0A9Q3H7S2"/>
<dbReference type="InterPro" id="IPR043128">
    <property type="entry name" value="Rev_trsase/Diguanyl_cyclase"/>
</dbReference>
<dbReference type="OrthoDB" id="3250101at2759"/>
<dbReference type="PANTHER" id="PTHR24559">
    <property type="entry name" value="TRANSPOSON TY3-I GAG-POL POLYPROTEIN"/>
    <property type="match status" value="1"/>
</dbReference>
<dbReference type="Gene3D" id="3.30.70.270">
    <property type="match status" value="1"/>
</dbReference>
<dbReference type="Proteomes" id="UP000765509">
    <property type="component" value="Unassembled WGS sequence"/>
</dbReference>
<name>A0A9Q3H7S2_9BASI</name>
<proteinExistence type="predicted"/>
<dbReference type="CDD" id="cd01647">
    <property type="entry name" value="RT_LTR"/>
    <property type="match status" value="1"/>
</dbReference>
<feature type="domain" description="Reverse transcriptase" evidence="1">
    <location>
        <begin position="9"/>
        <end position="102"/>
    </location>
</feature>
<dbReference type="Pfam" id="PF00078">
    <property type="entry name" value="RVT_1"/>
    <property type="match status" value="1"/>
</dbReference>
<dbReference type="PANTHER" id="PTHR24559:SF440">
    <property type="entry name" value="RIBONUCLEASE H"/>
    <property type="match status" value="1"/>
</dbReference>
<evidence type="ECO:0000313" key="2">
    <source>
        <dbReference type="EMBL" id="MBW0492250.1"/>
    </source>
</evidence>
<dbReference type="InterPro" id="IPR043502">
    <property type="entry name" value="DNA/RNA_pol_sf"/>
</dbReference>
<gene>
    <name evidence="2" type="ORF">O181_031965</name>
</gene>
<reference evidence="2" key="1">
    <citation type="submission" date="2021-03" db="EMBL/GenBank/DDBJ databases">
        <title>Draft genome sequence of rust myrtle Austropuccinia psidii MF-1, a brazilian biotype.</title>
        <authorList>
            <person name="Quecine M.C."/>
            <person name="Pachon D.M.R."/>
            <person name="Bonatelli M.L."/>
            <person name="Correr F.H."/>
            <person name="Franceschini L.M."/>
            <person name="Leite T.F."/>
            <person name="Margarido G.R.A."/>
            <person name="Almeida C.A."/>
            <person name="Ferrarezi J.A."/>
            <person name="Labate C.A."/>
        </authorList>
    </citation>
    <scope>NUCLEOTIDE SEQUENCE</scope>
    <source>
        <strain evidence="2">MF-1</strain>
    </source>
</reference>
<comment type="caution">
    <text evidence="2">The sequence shown here is derived from an EMBL/GenBank/DDBJ whole genome shotgun (WGS) entry which is preliminary data.</text>
</comment>
<dbReference type="SUPFAM" id="SSF56672">
    <property type="entry name" value="DNA/RNA polymerases"/>
    <property type="match status" value="1"/>
</dbReference>
<dbReference type="InterPro" id="IPR000477">
    <property type="entry name" value="RT_dom"/>
</dbReference>
<accession>A0A9Q3H7S2</accession>
<evidence type="ECO:0000259" key="1">
    <source>
        <dbReference type="Pfam" id="PF00078"/>
    </source>
</evidence>
<organism evidence="2 3">
    <name type="scientific">Austropuccinia psidii MF-1</name>
    <dbReference type="NCBI Taxonomy" id="1389203"/>
    <lineage>
        <taxon>Eukaryota</taxon>
        <taxon>Fungi</taxon>
        <taxon>Dikarya</taxon>
        <taxon>Basidiomycota</taxon>
        <taxon>Pucciniomycotina</taxon>
        <taxon>Pucciniomycetes</taxon>
        <taxon>Pucciniales</taxon>
        <taxon>Sphaerophragmiaceae</taxon>
        <taxon>Austropuccinia</taxon>
    </lineage>
</organism>
<evidence type="ECO:0000313" key="3">
    <source>
        <dbReference type="Proteomes" id="UP000765509"/>
    </source>
</evidence>
<dbReference type="EMBL" id="AVOT02011499">
    <property type="protein sequence ID" value="MBW0492250.1"/>
    <property type="molecule type" value="Genomic_DNA"/>
</dbReference>